<evidence type="ECO:0000313" key="1">
    <source>
        <dbReference type="EMBL" id="KXG85322.1"/>
    </source>
</evidence>
<dbReference type="GO" id="GO:0030246">
    <property type="term" value="F:carbohydrate binding"/>
    <property type="evidence" value="ECO:0007669"/>
    <property type="project" value="InterPro"/>
</dbReference>
<dbReference type="SUPFAM" id="SSF74650">
    <property type="entry name" value="Galactose mutarotase-like"/>
    <property type="match status" value="1"/>
</dbReference>
<dbReference type="InterPro" id="IPR008183">
    <property type="entry name" value="Aldose_1/G6P_1-epimerase"/>
</dbReference>
<protein>
    <submittedName>
        <fullName evidence="1">Galactose mutarotase</fullName>
    </submittedName>
</protein>
<dbReference type="Pfam" id="PF01263">
    <property type="entry name" value="Aldose_epim"/>
    <property type="match status" value="1"/>
</dbReference>
<dbReference type="InterPro" id="IPR014718">
    <property type="entry name" value="GH-type_carb-bd"/>
</dbReference>
<dbReference type="EMBL" id="LNUW01000034">
    <property type="protein sequence ID" value="KXG85322.1"/>
    <property type="molecule type" value="Genomic_DNA"/>
</dbReference>
<dbReference type="Gene3D" id="2.70.98.10">
    <property type="match status" value="1"/>
</dbReference>
<name>A0A135P1M5_9HYPH</name>
<dbReference type="Proteomes" id="UP000070498">
    <property type="component" value="Unassembled WGS sequence"/>
</dbReference>
<dbReference type="AlphaFoldDB" id="A0A135P1M5"/>
<evidence type="ECO:0000313" key="2">
    <source>
        <dbReference type="Proteomes" id="UP000070498"/>
    </source>
</evidence>
<reference evidence="1 2" key="1">
    <citation type="submission" date="2015-11" db="EMBL/GenBank/DDBJ databases">
        <title>Draft genome sequence of Agrobacterium sp. R89-1.</title>
        <authorList>
            <person name="Zahradnik J."/>
            <person name="Kyslikova E."/>
            <person name="Palyzova A."/>
            <person name="Kyslik P."/>
        </authorList>
    </citation>
    <scope>NUCLEOTIDE SEQUENCE [LARGE SCALE GENOMIC DNA]</scope>
    <source>
        <strain evidence="1 2">R89-1</strain>
    </source>
</reference>
<accession>A0A135P1M5</accession>
<dbReference type="STRING" id="2052828.ATO67_08990"/>
<dbReference type="GO" id="GO:0005975">
    <property type="term" value="P:carbohydrate metabolic process"/>
    <property type="evidence" value="ECO:0007669"/>
    <property type="project" value="InterPro"/>
</dbReference>
<organism evidence="1 2">
    <name type="scientific">Agrobacterium bohemicum</name>
    <dbReference type="NCBI Taxonomy" id="2052828"/>
    <lineage>
        <taxon>Bacteria</taxon>
        <taxon>Pseudomonadati</taxon>
        <taxon>Pseudomonadota</taxon>
        <taxon>Alphaproteobacteria</taxon>
        <taxon>Hyphomicrobiales</taxon>
        <taxon>Rhizobiaceae</taxon>
        <taxon>Rhizobium/Agrobacterium group</taxon>
        <taxon>Agrobacterium</taxon>
    </lineage>
</organism>
<sequence length="287" mass="31282">MPSPDVISIASGPFSARIRPAWGGRMTHLTHADVGDVLVPTEVDAFEPWNWPKAGAYPLFPYHNRLYGARFVRAGITYDVSPHPALGADAIHGPAHRRSWRVVSQTETQVVLSLAYEADAEWPFAFEARQSFSLDPNGLSIHLAMTNRADIPAPAGIGWHPYFAANLACEASTDAELAYPLDACDVPTGQPPTPRFTTILSATPAYTKHFAHWSKAQIVQGDGSCLILEADAVFGHLAAHRTDRYICLEPVSMAAGTLQLPEEQRIHTGLKILRTGESLTGRVRLSI</sequence>
<proteinExistence type="predicted"/>
<dbReference type="GO" id="GO:0016853">
    <property type="term" value="F:isomerase activity"/>
    <property type="evidence" value="ECO:0007669"/>
    <property type="project" value="InterPro"/>
</dbReference>
<comment type="caution">
    <text evidence="1">The sequence shown here is derived from an EMBL/GenBank/DDBJ whole genome shotgun (WGS) entry which is preliminary data.</text>
</comment>
<dbReference type="RefSeq" id="WP_067647115.1">
    <property type="nucleotide sequence ID" value="NZ_KQ961026.1"/>
</dbReference>
<gene>
    <name evidence="1" type="ORF">ATO67_08990</name>
</gene>
<dbReference type="InterPro" id="IPR011013">
    <property type="entry name" value="Gal_mutarotase_sf_dom"/>
</dbReference>
<keyword evidence="2" id="KW-1185">Reference proteome</keyword>